<accession>A0A0D7X035</accession>
<reference evidence="1 2" key="1">
    <citation type="submission" date="2014-11" db="EMBL/GenBank/DDBJ databases">
        <title>Draft Genome Sequences of Paenibacillus polymyxa NRRL B-30509 and Paenibacillus terrae NRRL B-30644, Strains from a Poultry Environment that Produce Tridecaptin A and Paenicidins.</title>
        <authorList>
            <person name="van Belkum M.J."/>
            <person name="Lohans C.T."/>
            <person name="Vederas J.C."/>
        </authorList>
    </citation>
    <scope>NUCLEOTIDE SEQUENCE [LARGE SCALE GENOMIC DNA]</scope>
    <source>
        <strain evidence="1 2">NRRL B-30644</strain>
    </source>
</reference>
<sequence length="127" mass="15328">MVKPLMFMRWCEYYELSDRETDFISFFMMNFSAARSGNQPKLREQFIEIQKKTFPEYPFDITPEELDYPKFEGLMKRVLKIHFDTAELLYSFYLQKLCAPLAEYILSTGESEPARIYYELIQKDKVR</sequence>
<organism evidence="1 2">
    <name type="scientific">Paenibacillus terrae</name>
    <dbReference type="NCBI Taxonomy" id="159743"/>
    <lineage>
        <taxon>Bacteria</taxon>
        <taxon>Bacillati</taxon>
        <taxon>Bacillota</taxon>
        <taxon>Bacilli</taxon>
        <taxon>Bacillales</taxon>
        <taxon>Paenibacillaceae</taxon>
        <taxon>Paenibacillus</taxon>
    </lineage>
</organism>
<dbReference type="OrthoDB" id="2631675at2"/>
<proteinExistence type="predicted"/>
<dbReference type="RefSeq" id="WP_044646910.1">
    <property type="nucleotide sequence ID" value="NZ_JTHP01000029.1"/>
</dbReference>
<keyword evidence="2" id="KW-1185">Reference proteome</keyword>
<protein>
    <submittedName>
        <fullName evidence="1">Uncharacterized protein</fullName>
    </submittedName>
</protein>
<evidence type="ECO:0000313" key="1">
    <source>
        <dbReference type="EMBL" id="KJD44796.1"/>
    </source>
</evidence>
<dbReference type="Proteomes" id="UP000032534">
    <property type="component" value="Unassembled WGS sequence"/>
</dbReference>
<dbReference type="PATRIC" id="fig|159743.3.peg.3351"/>
<gene>
    <name evidence="1" type="ORF">QD47_15055</name>
</gene>
<comment type="caution">
    <text evidence="1">The sequence shown here is derived from an EMBL/GenBank/DDBJ whole genome shotgun (WGS) entry which is preliminary data.</text>
</comment>
<dbReference type="EMBL" id="JTHP01000029">
    <property type="protein sequence ID" value="KJD44796.1"/>
    <property type="molecule type" value="Genomic_DNA"/>
</dbReference>
<dbReference type="AlphaFoldDB" id="A0A0D7X035"/>
<evidence type="ECO:0000313" key="2">
    <source>
        <dbReference type="Proteomes" id="UP000032534"/>
    </source>
</evidence>
<name>A0A0D7X035_9BACL</name>